<gene>
    <name evidence="2" type="ORF">MAQA_15841</name>
</gene>
<evidence type="ECO:0000313" key="2">
    <source>
        <dbReference type="EMBL" id="EUJ16621.1"/>
    </source>
</evidence>
<protein>
    <submittedName>
        <fullName evidence="2">Uncharacterized protein</fullName>
    </submittedName>
</protein>
<dbReference type="EMBL" id="AOCG01000022">
    <property type="protein sequence ID" value="EUJ16621.1"/>
    <property type="molecule type" value="Genomic_DNA"/>
</dbReference>
<dbReference type="AlphaFoldDB" id="W7B1P6"/>
<reference evidence="2 3" key="1">
    <citation type="journal article" date="2014" name="Int. J. Syst. Evol. Microbiol.">
        <title>Listeria floridensis sp. nov., Listeria aquatica sp. nov., Listeria cornellensis sp. nov., Listeria riparia sp. nov. and Listeria grandensis sp. nov., from agricultural and natural environments.</title>
        <authorList>
            <person name="den Bakker H.C."/>
            <person name="Warchocki S."/>
            <person name="Wright E.M."/>
            <person name="Allred A.F."/>
            <person name="Ahlstrom C."/>
            <person name="Manuel C.S."/>
            <person name="Stasiewicz M.J."/>
            <person name="Burrell A."/>
            <person name="Roof S."/>
            <person name="Strawn L."/>
            <person name="Fortes E.D."/>
            <person name="Nightingale K.K."/>
            <person name="Kephart D."/>
            <person name="Wiedmann M."/>
        </authorList>
    </citation>
    <scope>NUCLEOTIDE SEQUENCE [LARGE SCALE GENOMIC DNA]</scope>
    <source>
        <strain evidence="2 3">FSL S10-1188</strain>
    </source>
</reference>
<evidence type="ECO:0000313" key="3">
    <source>
        <dbReference type="Proteomes" id="UP000019246"/>
    </source>
</evidence>
<proteinExistence type="predicted"/>
<dbReference type="PATRIC" id="fig|1265818.5.peg.3199"/>
<feature type="non-terminal residue" evidence="2">
    <location>
        <position position="1"/>
    </location>
</feature>
<keyword evidence="3" id="KW-1185">Reference proteome</keyword>
<comment type="caution">
    <text evidence="2">The sequence shown here is derived from an EMBL/GenBank/DDBJ whole genome shotgun (WGS) entry which is preliminary data.</text>
</comment>
<sequence>ETDQRTQLNLNQALINSYQTNKEELEDKLRKLRAFHASSPSIFSEIASLKQAIDQGIAQTKTAWNASTGTFVISNDLSWRDNITQKWQERELERSGEAGFISSLQEQYGFDKETAKIMAKLYKNMKKDASEDEDINKMFYNLIGSYAYSSLAWKMTSDAYSLEEQKKLMLKYGISNKEYEKLKIEILAQHGATGADTLNDFEAYAKLNGLKSGIEDYYSKYAGKTDMAHQYITTAAILDSGVRNTVTGVGANYLYGISTDSDIHAGWGGDIFGTNGAAPSLGNDDYKADLDAVNIANRLQSNNSDLFKVNDNYYSGIKNGRVNRADEFLTNLGDGDREAGIKRIDDLIEKRKNEILVENRLNWGKGIPKMSEGEENKMINDHLKVANDFRDNLYHSRNNLGMNK</sequence>
<feature type="coiled-coil region" evidence="1">
    <location>
        <begin position="8"/>
        <end position="35"/>
    </location>
</feature>
<dbReference type="Proteomes" id="UP000019246">
    <property type="component" value="Unassembled WGS sequence"/>
</dbReference>
<name>W7B1P6_9LIST</name>
<keyword evidence="1" id="KW-0175">Coiled coil</keyword>
<evidence type="ECO:0000256" key="1">
    <source>
        <dbReference type="SAM" id="Coils"/>
    </source>
</evidence>
<organism evidence="2 3">
    <name type="scientific">Listeria aquatica FSL S10-1188</name>
    <dbReference type="NCBI Taxonomy" id="1265818"/>
    <lineage>
        <taxon>Bacteria</taxon>
        <taxon>Bacillati</taxon>
        <taxon>Bacillota</taxon>
        <taxon>Bacilli</taxon>
        <taxon>Bacillales</taxon>
        <taxon>Listeriaceae</taxon>
        <taxon>Listeria</taxon>
    </lineage>
</organism>
<accession>W7B1P6</accession>